<comment type="similarity">
    <text evidence="1 6">Belongs to the MinC family.</text>
</comment>
<evidence type="ECO:0000259" key="8">
    <source>
        <dbReference type="Pfam" id="PF05209"/>
    </source>
</evidence>
<dbReference type="InterPro" id="IPR013033">
    <property type="entry name" value="MinC"/>
</dbReference>
<feature type="domain" description="Septum formation inhibitor MinC N-terminal" evidence="8">
    <location>
        <begin position="16"/>
        <end position="86"/>
    </location>
</feature>
<dbReference type="GO" id="GO:1901891">
    <property type="term" value="P:regulation of cell septum assembly"/>
    <property type="evidence" value="ECO:0007669"/>
    <property type="project" value="InterPro"/>
</dbReference>
<dbReference type="EMBL" id="NBTX02000004">
    <property type="protein sequence ID" value="PNL61876.1"/>
    <property type="molecule type" value="Genomic_DNA"/>
</dbReference>
<organism evidence="9 10">
    <name type="scientific">Legionella anisa</name>
    <dbReference type="NCBI Taxonomy" id="28082"/>
    <lineage>
        <taxon>Bacteria</taxon>
        <taxon>Pseudomonadati</taxon>
        <taxon>Pseudomonadota</taxon>
        <taxon>Gammaproteobacteria</taxon>
        <taxon>Legionellales</taxon>
        <taxon>Legionellaceae</taxon>
        <taxon>Legionella</taxon>
    </lineage>
</organism>
<keyword evidence="4 6" id="KW-0131">Cell cycle</keyword>
<reference evidence="9" key="1">
    <citation type="submission" date="2017-12" db="EMBL/GenBank/DDBJ databases">
        <title>FDA dAtabase for Regulatory Grade micrObial Sequences (FDA-ARGOS): Supporting development and validation of Infectious Disease Dx tests.</title>
        <authorList>
            <person name="Kerrigan L."/>
            <person name="Tallon L.J."/>
            <person name="Sadzewicz L."/>
            <person name="Sengamalay N."/>
            <person name="Ott S."/>
            <person name="Godinez A."/>
            <person name="Nagaraj S."/>
            <person name="Vavikolanu K."/>
            <person name="Vyas G."/>
            <person name="Nadendla S."/>
            <person name="Aluvathingal J."/>
            <person name="Sichtig H."/>
        </authorList>
    </citation>
    <scope>NUCLEOTIDE SEQUENCE [LARGE SCALE GENOMIC DNA]</scope>
    <source>
        <strain evidence="9">FDAARGOS_200</strain>
    </source>
</reference>
<feature type="domain" description="Septum formation inhibitor MinC C-terminal" evidence="7">
    <location>
        <begin position="138"/>
        <end position="236"/>
    </location>
</feature>
<dbReference type="GO" id="GO:0000917">
    <property type="term" value="P:division septum assembly"/>
    <property type="evidence" value="ECO:0007669"/>
    <property type="project" value="UniProtKB-KW"/>
</dbReference>
<dbReference type="Gene3D" id="3.30.70.260">
    <property type="match status" value="1"/>
</dbReference>
<gene>
    <name evidence="6 9" type="primary">minC</name>
    <name evidence="9" type="ORF">A6J39_012005</name>
</gene>
<proteinExistence type="inferred from homology"/>
<sequence length="238" mass="25893">MDMILMGENTTQTQAFKLKGRLYTFTVLHVLNTNADVFSQQLDDTIAKAPKLFEHTPVVFDLSSVQQLEFDLQSLLQSARAHGMIPVAIQGGSALHNTLAQCHDLAVLHASSTQDKPIIEQPIENSHYESTKSTTKLITTPVRSGQQVVAKGADLVVTSSVSHGAELLADGCIHVYGALRGRALAGISGDKEARIFCHSLEAELVSIAGFYRLSDAIEPYNGPCQIYLVDEHIQIEPL</sequence>
<dbReference type="AlphaFoldDB" id="A0AAX0WX43"/>
<accession>A0AAX0WX43</accession>
<dbReference type="InterPro" id="IPR007874">
    <property type="entry name" value="MinC_N"/>
</dbReference>
<dbReference type="NCBIfam" id="TIGR01222">
    <property type="entry name" value="minC"/>
    <property type="match status" value="1"/>
</dbReference>
<evidence type="ECO:0000256" key="2">
    <source>
        <dbReference type="ARBA" id="ARBA00022618"/>
    </source>
</evidence>
<evidence type="ECO:0000256" key="4">
    <source>
        <dbReference type="ARBA" id="ARBA00023306"/>
    </source>
</evidence>
<evidence type="ECO:0000313" key="10">
    <source>
        <dbReference type="Proteomes" id="UP000192511"/>
    </source>
</evidence>
<dbReference type="Pfam" id="PF03775">
    <property type="entry name" value="MinC_C"/>
    <property type="match status" value="1"/>
</dbReference>
<evidence type="ECO:0000313" key="9">
    <source>
        <dbReference type="EMBL" id="PNL61876.1"/>
    </source>
</evidence>
<evidence type="ECO:0000256" key="1">
    <source>
        <dbReference type="ARBA" id="ARBA00006291"/>
    </source>
</evidence>
<dbReference type="InterPro" id="IPR005526">
    <property type="entry name" value="Septum_form_inhib_MinC_C"/>
</dbReference>
<dbReference type="PANTHER" id="PTHR34108">
    <property type="entry name" value="SEPTUM SITE-DETERMINING PROTEIN MINC"/>
    <property type="match status" value="1"/>
</dbReference>
<evidence type="ECO:0000256" key="3">
    <source>
        <dbReference type="ARBA" id="ARBA00023210"/>
    </source>
</evidence>
<evidence type="ECO:0000256" key="5">
    <source>
        <dbReference type="ARBA" id="ARBA00025606"/>
    </source>
</evidence>
<name>A0AAX0WX43_9GAMM</name>
<evidence type="ECO:0000259" key="7">
    <source>
        <dbReference type="Pfam" id="PF03775"/>
    </source>
</evidence>
<dbReference type="Proteomes" id="UP000192511">
    <property type="component" value="Unassembled WGS sequence"/>
</dbReference>
<keyword evidence="3 6" id="KW-0717">Septation</keyword>
<dbReference type="Gene3D" id="2.160.20.70">
    <property type="match status" value="1"/>
</dbReference>
<dbReference type="Pfam" id="PF05209">
    <property type="entry name" value="MinC_N"/>
    <property type="match status" value="1"/>
</dbReference>
<keyword evidence="2 6" id="KW-0132">Cell division</keyword>
<dbReference type="HAMAP" id="MF_00267">
    <property type="entry name" value="MinC"/>
    <property type="match status" value="1"/>
</dbReference>
<dbReference type="GO" id="GO:0051302">
    <property type="term" value="P:regulation of cell division"/>
    <property type="evidence" value="ECO:0007669"/>
    <property type="project" value="InterPro"/>
</dbReference>
<dbReference type="InterPro" id="IPR036145">
    <property type="entry name" value="MinC_C_sf"/>
</dbReference>
<dbReference type="SUPFAM" id="SSF63848">
    <property type="entry name" value="Cell-division inhibitor MinC, C-terminal domain"/>
    <property type="match status" value="1"/>
</dbReference>
<comment type="caution">
    <text evidence="9">The sequence shown here is derived from an EMBL/GenBank/DDBJ whole genome shotgun (WGS) entry which is preliminary data.</text>
</comment>
<comment type="subunit">
    <text evidence="6">Interacts with MinD and FtsZ.</text>
</comment>
<dbReference type="GO" id="GO:0000902">
    <property type="term" value="P:cell morphogenesis"/>
    <property type="evidence" value="ECO:0007669"/>
    <property type="project" value="InterPro"/>
</dbReference>
<keyword evidence="10" id="KW-1185">Reference proteome</keyword>
<evidence type="ECO:0000256" key="6">
    <source>
        <dbReference type="HAMAP-Rule" id="MF_00267"/>
    </source>
</evidence>
<comment type="function">
    <text evidence="5 6">Cell division inhibitor that blocks the formation of polar Z ring septums. Rapidly oscillates between the poles of the cell to destabilize FtsZ filaments that have formed before they mature into polar Z rings. Prevents FtsZ polymerization.</text>
</comment>
<protein>
    <recommendedName>
        <fullName evidence="6">Probable septum site-determining protein MinC</fullName>
    </recommendedName>
</protein>
<dbReference type="InterPro" id="IPR016098">
    <property type="entry name" value="CAP/MinC_C"/>
</dbReference>
<dbReference type="PANTHER" id="PTHR34108:SF1">
    <property type="entry name" value="SEPTUM SITE-DETERMINING PROTEIN MINC"/>
    <property type="match status" value="1"/>
</dbReference>